<dbReference type="InterPro" id="IPR016163">
    <property type="entry name" value="Ald_DH_C"/>
</dbReference>
<dbReference type="EMBL" id="JABBNB010000034">
    <property type="protein sequence ID" value="NMO04346.1"/>
    <property type="molecule type" value="Genomic_DNA"/>
</dbReference>
<accession>A0A848L0L2</accession>
<evidence type="ECO:0000256" key="2">
    <source>
        <dbReference type="ARBA" id="ARBA00023002"/>
    </source>
</evidence>
<dbReference type="AlphaFoldDB" id="A0A848L0L2"/>
<proteinExistence type="inferred from homology"/>
<protein>
    <submittedName>
        <fullName evidence="4">Aldehyde dehydrogenase</fullName>
    </submittedName>
</protein>
<name>A0A848L0L2_9ACTN</name>
<dbReference type="GO" id="GO:0016620">
    <property type="term" value="F:oxidoreductase activity, acting on the aldehyde or oxo group of donors, NAD or NADP as acceptor"/>
    <property type="evidence" value="ECO:0007669"/>
    <property type="project" value="InterPro"/>
</dbReference>
<organism evidence="4 5">
    <name type="scientific">Gordonia asplenii</name>
    <dbReference type="NCBI Taxonomy" id="2725283"/>
    <lineage>
        <taxon>Bacteria</taxon>
        <taxon>Bacillati</taxon>
        <taxon>Actinomycetota</taxon>
        <taxon>Actinomycetes</taxon>
        <taxon>Mycobacteriales</taxon>
        <taxon>Gordoniaceae</taxon>
        <taxon>Gordonia</taxon>
    </lineage>
</organism>
<dbReference type="InterPro" id="IPR015590">
    <property type="entry name" value="Aldehyde_DH_dom"/>
</dbReference>
<dbReference type="Gene3D" id="3.40.605.10">
    <property type="entry name" value="Aldehyde Dehydrogenase, Chain A, domain 1"/>
    <property type="match status" value="1"/>
</dbReference>
<dbReference type="PANTHER" id="PTHR11699">
    <property type="entry name" value="ALDEHYDE DEHYDROGENASE-RELATED"/>
    <property type="match status" value="1"/>
</dbReference>
<dbReference type="Gene3D" id="3.40.309.10">
    <property type="entry name" value="Aldehyde Dehydrogenase, Chain A, domain 2"/>
    <property type="match status" value="1"/>
</dbReference>
<dbReference type="InterPro" id="IPR016161">
    <property type="entry name" value="Ald_DH/histidinol_DH"/>
</dbReference>
<comment type="caution">
    <text evidence="4">The sequence shown here is derived from an EMBL/GenBank/DDBJ whole genome shotgun (WGS) entry which is preliminary data.</text>
</comment>
<sequence length="493" mass="52074">MIHYSLLIGGKKVDTGETYDVISPGTGEVIATVAKGSPAEVDAAVAAAEAAFENSGWRDTPMHERAAVIERAAAALEARGEEISMLSARENGTPVRLAQGLSVGFPVAHMRYYADLARKYVQDHPTMVAGTVVGMIRREPIGVVAGIVPWNFPLLLAVWKSIPAIAAGNSIVLKVDEKTPATGLILAELLRESGLPDGVFNIITGDGPEVGGYLTAHPRVRKVSFTGSTATGRTVMRNAADNVKQVTLELGGKGANIVLADADLDLAVDGSLWAFLVHAGQACESGTRLYVHKDIYGDFVKRLVARAEGLTVGDPTDPGTDIGPLMNCSQYDRVTGFVAGAIAAGATVAFQAPLPDSLHPDGQWVAPTVFTDVTADMSIATDEIFGPVVSVIEFDDVDAVIAAANASEYGLSAGVWTTDYARATEIANRLQAGTVWINDWHNLPGPLPFGGVKQSGFGREMGPHAIEEFTNEKSICIDYSGREARAAWGLMFS</sequence>
<dbReference type="SUPFAM" id="SSF53720">
    <property type="entry name" value="ALDH-like"/>
    <property type="match status" value="1"/>
</dbReference>
<dbReference type="FunFam" id="3.40.605.10:FF:000007">
    <property type="entry name" value="NAD/NADP-dependent betaine aldehyde dehydrogenase"/>
    <property type="match status" value="1"/>
</dbReference>
<gene>
    <name evidence="4" type="ORF">HH308_24305</name>
</gene>
<dbReference type="FunFam" id="3.40.309.10:FF:000009">
    <property type="entry name" value="Aldehyde dehydrogenase A"/>
    <property type="match status" value="1"/>
</dbReference>
<evidence type="ECO:0000259" key="3">
    <source>
        <dbReference type="Pfam" id="PF00171"/>
    </source>
</evidence>
<dbReference type="FunFam" id="3.40.605.10:FF:000026">
    <property type="entry name" value="Aldehyde dehydrogenase, putative"/>
    <property type="match status" value="1"/>
</dbReference>
<dbReference type="InterPro" id="IPR016162">
    <property type="entry name" value="Ald_DH_N"/>
</dbReference>
<evidence type="ECO:0000313" key="4">
    <source>
        <dbReference type="EMBL" id="NMO04346.1"/>
    </source>
</evidence>
<dbReference type="CDD" id="cd07078">
    <property type="entry name" value="ALDH"/>
    <property type="match status" value="1"/>
</dbReference>
<evidence type="ECO:0000313" key="5">
    <source>
        <dbReference type="Proteomes" id="UP000550729"/>
    </source>
</evidence>
<dbReference type="Proteomes" id="UP000550729">
    <property type="component" value="Unassembled WGS sequence"/>
</dbReference>
<evidence type="ECO:0000256" key="1">
    <source>
        <dbReference type="ARBA" id="ARBA00009986"/>
    </source>
</evidence>
<reference evidence="4 5" key="1">
    <citation type="submission" date="2020-04" db="EMBL/GenBank/DDBJ databases">
        <title>Gordonia sp. nov. TBRC 11910.</title>
        <authorList>
            <person name="Suriyachadkun C."/>
        </authorList>
    </citation>
    <scope>NUCLEOTIDE SEQUENCE [LARGE SCALE GENOMIC DNA]</scope>
    <source>
        <strain evidence="4 5">TBRC 11910</strain>
    </source>
</reference>
<keyword evidence="2" id="KW-0560">Oxidoreductase</keyword>
<feature type="domain" description="Aldehyde dehydrogenase" evidence="3">
    <location>
        <begin position="16"/>
        <end position="475"/>
    </location>
</feature>
<dbReference type="RefSeq" id="WP_170196849.1">
    <property type="nucleotide sequence ID" value="NZ_JABBNB010000034.1"/>
</dbReference>
<dbReference type="Pfam" id="PF00171">
    <property type="entry name" value="Aldedh"/>
    <property type="match status" value="1"/>
</dbReference>
<comment type="similarity">
    <text evidence="1">Belongs to the aldehyde dehydrogenase family.</text>
</comment>
<keyword evidence="5" id="KW-1185">Reference proteome</keyword>